<dbReference type="InterPro" id="IPR001461">
    <property type="entry name" value="Aspartic_peptidase_A1"/>
</dbReference>
<accession>A0A2I4EWA1</accession>
<dbReference type="SUPFAM" id="SSF50630">
    <property type="entry name" value="Acid proteases"/>
    <property type="match status" value="1"/>
</dbReference>
<dbReference type="STRING" id="51240.A0A2I4EWA1"/>
<keyword evidence="3 6" id="KW-0064">Aspartyl protease</keyword>
<dbReference type="PROSITE" id="PS51767">
    <property type="entry name" value="PEPTIDASE_A1"/>
    <property type="match status" value="1"/>
</dbReference>
<dbReference type="InterPro" id="IPR021109">
    <property type="entry name" value="Peptidase_aspartic_dom_sf"/>
</dbReference>
<keyword evidence="2 6" id="KW-0645">Protease</keyword>
<protein>
    <submittedName>
        <fullName evidence="8">Aspartyl protease family protein 2</fullName>
    </submittedName>
</protein>
<dbReference type="Gramene" id="Jr06_00430_p1">
    <property type="protein sequence ID" value="cds.Jr06_00430_p1"/>
    <property type="gene ID" value="Jr06_00430"/>
</dbReference>
<dbReference type="InterPro" id="IPR032799">
    <property type="entry name" value="TAXi_C"/>
</dbReference>
<comment type="similarity">
    <text evidence="1 6">Belongs to the peptidase A1 family.</text>
</comment>
<evidence type="ECO:0000313" key="8">
    <source>
        <dbReference type="RefSeq" id="XP_018823656.1"/>
    </source>
</evidence>
<dbReference type="InterPro" id="IPR001969">
    <property type="entry name" value="Aspartic_peptidase_AS"/>
</dbReference>
<dbReference type="FunFam" id="2.40.70.10:FF:000033">
    <property type="entry name" value="Aspartyl protease family protein"/>
    <property type="match status" value="1"/>
</dbReference>
<sequence length="450" mass="48872">MAPLSPLSLHLLLLFFFSFVNFCHSRNTTAAEYLKLPLLRKNPLASPTDLLSSDAHRLSLLHHRGTLKSPVVSGAPSGSGQYFVSLRLGTPPQTILLVADTGSDLIWVKCSACSSNCSSAATTSAFIARHSSTFSPHHCFDSHCRLVPHPSNSHCKKRTLHTPCRYEYTYSDGSVTTGFFSKETATLRTSFGREARLKSLAFGCGFRISGPSVTGASFNGAQGVMGLGKGPISFSSQLGHRFGNQFSYCLLDYTISPPPTSFLTIGNIVPRTSKMSFTPLQTNPLSPSFYYIGVQSISVNGAKLNINHSVWSIDELGNGGTVIDSGTTLTFLAEPAYRQVIAAVKRRVRRLPSPAIMPTLGFDLCVNVSGVPRPSLPKMSFKLVGNSVLSPPPRNYFIEAVDRVMCLAIQPVSSETGFSVIGNLMQQGFLFEFDRDRSRLGFSRHGCALR</sequence>
<dbReference type="PROSITE" id="PS00141">
    <property type="entry name" value="ASP_PROTEASE"/>
    <property type="match status" value="1"/>
</dbReference>
<evidence type="ECO:0000256" key="1">
    <source>
        <dbReference type="ARBA" id="ARBA00007447"/>
    </source>
</evidence>
<dbReference type="OrthoDB" id="2747330at2759"/>
<dbReference type="Proteomes" id="UP000235220">
    <property type="component" value="Chromosome 6"/>
</dbReference>
<dbReference type="FunFam" id="2.40.70.10:FF:000215">
    <property type="entry name" value="Aspartyl protease family protein 2"/>
    <property type="match status" value="1"/>
</dbReference>
<evidence type="ECO:0000256" key="6">
    <source>
        <dbReference type="RuleBase" id="RU000454"/>
    </source>
</evidence>
<dbReference type="PANTHER" id="PTHR47967">
    <property type="entry name" value="OS07G0603500 PROTEIN-RELATED"/>
    <property type="match status" value="1"/>
</dbReference>
<gene>
    <name evidence="8" type="primary">LOC108993255</name>
</gene>
<dbReference type="InterPro" id="IPR051708">
    <property type="entry name" value="Plant_Aspart_Prot_A1"/>
</dbReference>
<dbReference type="InterPro" id="IPR034161">
    <property type="entry name" value="Pepsin-like_plant"/>
</dbReference>
<dbReference type="Pfam" id="PF14543">
    <property type="entry name" value="TAXi_N"/>
    <property type="match status" value="1"/>
</dbReference>
<dbReference type="RefSeq" id="XP_018823656.1">
    <property type="nucleotide sequence ID" value="XM_018968111.2"/>
</dbReference>
<dbReference type="InterPro" id="IPR033121">
    <property type="entry name" value="PEPTIDASE_A1"/>
</dbReference>
<dbReference type="Pfam" id="PF14541">
    <property type="entry name" value="TAXi_C"/>
    <property type="match status" value="1"/>
</dbReference>
<reference evidence="8" key="1">
    <citation type="submission" date="2025-08" db="UniProtKB">
        <authorList>
            <consortium name="RefSeq"/>
        </authorList>
    </citation>
    <scope>IDENTIFICATION</scope>
    <source>
        <tissue evidence="8">Leaves</tissue>
    </source>
</reference>
<evidence type="ECO:0000313" key="7">
    <source>
        <dbReference type="Proteomes" id="UP000235220"/>
    </source>
</evidence>
<dbReference type="KEGG" id="jre:108993255"/>
<dbReference type="PRINTS" id="PR00792">
    <property type="entry name" value="PEPSIN"/>
</dbReference>
<dbReference type="GO" id="GO:0004190">
    <property type="term" value="F:aspartic-type endopeptidase activity"/>
    <property type="evidence" value="ECO:0000318"/>
    <property type="project" value="GO_Central"/>
</dbReference>
<dbReference type="AlphaFoldDB" id="A0A2I4EWA1"/>
<evidence type="ECO:0000256" key="3">
    <source>
        <dbReference type="ARBA" id="ARBA00022750"/>
    </source>
</evidence>
<dbReference type="PANTHER" id="PTHR47967:SF46">
    <property type="entry name" value="ASPARTIC PROTEINASE NEPENTHESIN-1"/>
    <property type="match status" value="1"/>
</dbReference>
<keyword evidence="5" id="KW-0325">Glycoprotein</keyword>
<name>A0A2I4EWA1_JUGRE</name>
<keyword evidence="4 6" id="KW-0378">Hydrolase</keyword>
<dbReference type="InterPro" id="IPR032861">
    <property type="entry name" value="TAXi_N"/>
</dbReference>
<dbReference type="Gene3D" id="2.40.70.10">
    <property type="entry name" value="Acid Proteases"/>
    <property type="match status" value="2"/>
</dbReference>
<evidence type="ECO:0000256" key="2">
    <source>
        <dbReference type="ARBA" id="ARBA00022670"/>
    </source>
</evidence>
<organism evidence="7 8">
    <name type="scientific">Juglans regia</name>
    <name type="common">English walnut</name>
    <dbReference type="NCBI Taxonomy" id="51240"/>
    <lineage>
        <taxon>Eukaryota</taxon>
        <taxon>Viridiplantae</taxon>
        <taxon>Streptophyta</taxon>
        <taxon>Embryophyta</taxon>
        <taxon>Tracheophyta</taxon>
        <taxon>Spermatophyta</taxon>
        <taxon>Magnoliopsida</taxon>
        <taxon>eudicotyledons</taxon>
        <taxon>Gunneridae</taxon>
        <taxon>Pentapetalae</taxon>
        <taxon>rosids</taxon>
        <taxon>fabids</taxon>
        <taxon>Fagales</taxon>
        <taxon>Juglandaceae</taxon>
        <taxon>Juglans</taxon>
    </lineage>
</organism>
<evidence type="ECO:0000256" key="5">
    <source>
        <dbReference type="ARBA" id="ARBA00023180"/>
    </source>
</evidence>
<proteinExistence type="inferred from homology"/>
<dbReference type="CDD" id="cd05476">
    <property type="entry name" value="pepsin_A_like_plant"/>
    <property type="match status" value="1"/>
</dbReference>
<evidence type="ECO:0000256" key="4">
    <source>
        <dbReference type="ARBA" id="ARBA00022801"/>
    </source>
</evidence>
<dbReference type="GO" id="GO:0006508">
    <property type="term" value="P:proteolysis"/>
    <property type="evidence" value="ECO:0007669"/>
    <property type="project" value="UniProtKB-KW"/>
</dbReference>
<keyword evidence="7" id="KW-1185">Reference proteome</keyword>
<dbReference type="GeneID" id="108993255"/>